<accession>A0AAD7P6G7</accession>
<dbReference type="AlphaFoldDB" id="A0AAD7P6G7"/>
<comment type="caution">
    <text evidence="2">The sequence shown here is derived from an EMBL/GenBank/DDBJ whole genome shotgun (WGS) entry which is preliminary data.</text>
</comment>
<dbReference type="SUPFAM" id="SSF50405">
    <property type="entry name" value="Actin-crosslinking proteins"/>
    <property type="match status" value="1"/>
</dbReference>
<dbReference type="Gene3D" id="2.80.10.50">
    <property type="match status" value="1"/>
</dbReference>
<feature type="domain" description="DUF569" evidence="1">
    <location>
        <begin position="1"/>
        <end position="142"/>
    </location>
</feature>
<dbReference type="EMBL" id="JARAOO010000014">
    <property type="protein sequence ID" value="KAJ7943545.1"/>
    <property type="molecule type" value="Genomic_DNA"/>
</dbReference>
<gene>
    <name evidence="2" type="ORF">O6P43_033078</name>
</gene>
<proteinExistence type="predicted"/>
<evidence type="ECO:0000259" key="1">
    <source>
        <dbReference type="Pfam" id="PF04601"/>
    </source>
</evidence>
<protein>
    <submittedName>
        <fullName evidence="2">Actin cross-linking protein (DUF569)</fullName>
    </submittedName>
</protein>
<evidence type="ECO:0000313" key="3">
    <source>
        <dbReference type="Proteomes" id="UP001163823"/>
    </source>
</evidence>
<dbReference type="CDD" id="cd23340">
    <property type="entry name" value="beta-trefoil_FSCN_ACP-like"/>
    <property type="match status" value="1"/>
</dbReference>
<evidence type="ECO:0000313" key="2">
    <source>
        <dbReference type="EMBL" id="KAJ7943545.1"/>
    </source>
</evidence>
<reference evidence="2" key="1">
    <citation type="journal article" date="2023" name="Science">
        <title>Elucidation of the pathway for biosynthesis of saponin adjuvants from the soapbark tree.</title>
        <authorList>
            <person name="Reed J."/>
            <person name="Orme A."/>
            <person name="El-Demerdash A."/>
            <person name="Owen C."/>
            <person name="Martin L.B.B."/>
            <person name="Misra R.C."/>
            <person name="Kikuchi S."/>
            <person name="Rejzek M."/>
            <person name="Martin A.C."/>
            <person name="Harkess A."/>
            <person name="Leebens-Mack J."/>
            <person name="Louveau T."/>
            <person name="Stephenson M.J."/>
            <person name="Osbourn A."/>
        </authorList>
    </citation>
    <scope>NUCLEOTIDE SEQUENCE</scope>
    <source>
        <strain evidence="2">S10</strain>
    </source>
</reference>
<dbReference type="InterPro" id="IPR008999">
    <property type="entry name" value="Actin-crosslinking"/>
</dbReference>
<keyword evidence="3" id="KW-1185">Reference proteome</keyword>
<dbReference type="PANTHER" id="PTHR31205:SF69">
    <property type="entry name" value="ACTIN CROSS-LINKING PROTEIN (DUF569)"/>
    <property type="match status" value="1"/>
</dbReference>
<organism evidence="2 3">
    <name type="scientific">Quillaja saponaria</name>
    <name type="common">Soap bark tree</name>
    <dbReference type="NCBI Taxonomy" id="32244"/>
    <lineage>
        <taxon>Eukaryota</taxon>
        <taxon>Viridiplantae</taxon>
        <taxon>Streptophyta</taxon>
        <taxon>Embryophyta</taxon>
        <taxon>Tracheophyta</taxon>
        <taxon>Spermatophyta</taxon>
        <taxon>Magnoliopsida</taxon>
        <taxon>eudicotyledons</taxon>
        <taxon>Gunneridae</taxon>
        <taxon>Pentapetalae</taxon>
        <taxon>rosids</taxon>
        <taxon>fabids</taxon>
        <taxon>Fabales</taxon>
        <taxon>Quillajaceae</taxon>
        <taxon>Quillaja</taxon>
    </lineage>
</organism>
<dbReference type="KEGG" id="qsa:O6P43_033078"/>
<name>A0AAD7P6G7_QUISA</name>
<dbReference type="Pfam" id="PF04601">
    <property type="entry name" value="DUF569"/>
    <property type="match status" value="1"/>
</dbReference>
<dbReference type="FunFam" id="2.80.10.50:FF:000067">
    <property type="entry name" value="BnaC05g19630D protein"/>
    <property type="match status" value="1"/>
</dbReference>
<sequence>MDFFCNGKDVRLLSHHNKYLHADEDEESVTLDRNGSSNTARWFVEFVPGYENIIRLKSCHGKYLTASNQRFLLGLTGHKVLQTLPRRLDPSVEWEPIREGKQVKLKTRHKQFLRANGGLPPWRNSVTHDIPRRTATQDWILWEVDINC</sequence>
<dbReference type="Proteomes" id="UP001163823">
    <property type="component" value="Chromosome 14"/>
</dbReference>
<dbReference type="InterPro" id="IPR007679">
    <property type="entry name" value="DUF569"/>
</dbReference>
<dbReference type="PANTHER" id="PTHR31205">
    <property type="entry name" value="ACTIN CROSS-LINKING PROTEIN (DUF569)"/>
    <property type="match status" value="1"/>
</dbReference>